<organism evidence="1 2">
    <name type="scientific">Acinetobacter pragensis</name>
    <dbReference type="NCBI Taxonomy" id="1806892"/>
    <lineage>
        <taxon>Bacteria</taxon>
        <taxon>Pseudomonadati</taxon>
        <taxon>Pseudomonadota</taxon>
        <taxon>Gammaproteobacteria</taxon>
        <taxon>Moraxellales</taxon>
        <taxon>Moraxellaceae</taxon>
        <taxon>Acinetobacter</taxon>
    </lineage>
</organism>
<dbReference type="EMBL" id="LUAW01000025">
    <property type="protein sequence ID" value="KYQ71497.1"/>
    <property type="molecule type" value="Genomic_DNA"/>
</dbReference>
<dbReference type="AlphaFoldDB" id="A0A151Y0D0"/>
<sequence>MPLPMTAISNLLFRVSNFYKIMTHAGKKQVIKNYQITLFSAADTKTHKSSYLHLLTHFNLCNKFKINQEIN</sequence>
<dbReference type="Proteomes" id="UP000076276">
    <property type="component" value="Unassembled WGS sequence"/>
</dbReference>
<name>A0A151Y0D0_9GAMM</name>
<reference evidence="1 2" key="1">
    <citation type="submission" date="2016-03" db="EMBL/GenBank/DDBJ databases">
        <title>Acinetobacter genomospecies 28 strain ANC 4149.</title>
        <authorList>
            <person name="Radolfova-Krizova L."/>
            <person name="Nemec A."/>
        </authorList>
    </citation>
    <scope>NUCLEOTIDE SEQUENCE [LARGE SCALE GENOMIC DNA]</scope>
    <source>
        <strain evidence="1 2">ANC 4149</strain>
    </source>
</reference>
<comment type="caution">
    <text evidence="1">The sequence shown here is derived from an EMBL/GenBank/DDBJ whole genome shotgun (WGS) entry which is preliminary data.</text>
</comment>
<proteinExistence type="predicted"/>
<dbReference type="STRING" id="1806892.AZH43_14205"/>
<accession>A0A151Y0D0</accession>
<gene>
    <name evidence="1" type="ORF">AZH43_14205</name>
</gene>
<keyword evidence="2" id="KW-1185">Reference proteome</keyword>
<evidence type="ECO:0000313" key="1">
    <source>
        <dbReference type="EMBL" id="KYQ71497.1"/>
    </source>
</evidence>
<protein>
    <submittedName>
        <fullName evidence="1">Uncharacterized protein</fullName>
    </submittedName>
</protein>
<evidence type="ECO:0000313" key="2">
    <source>
        <dbReference type="Proteomes" id="UP000076276"/>
    </source>
</evidence>